<dbReference type="InterPro" id="IPR021516">
    <property type="entry name" value="DUF3179"/>
</dbReference>
<protein>
    <recommendedName>
        <fullName evidence="4">DUF3179 domain-containing protein</fullName>
    </recommendedName>
</protein>
<reference evidence="2 3" key="1">
    <citation type="submission" date="2019-02" db="EMBL/GenBank/DDBJ databases">
        <title>Deep-cultivation of Planctomycetes and their phenomic and genomic characterization uncovers novel biology.</title>
        <authorList>
            <person name="Wiegand S."/>
            <person name="Jogler M."/>
            <person name="Boedeker C."/>
            <person name="Pinto D."/>
            <person name="Vollmers J."/>
            <person name="Rivas-Marin E."/>
            <person name="Kohn T."/>
            <person name="Peeters S.H."/>
            <person name="Heuer A."/>
            <person name="Rast P."/>
            <person name="Oberbeckmann S."/>
            <person name="Bunk B."/>
            <person name="Jeske O."/>
            <person name="Meyerdierks A."/>
            <person name="Storesund J.E."/>
            <person name="Kallscheuer N."/>
            <person name="Luecker S."/>
            <person name="Lage O.M."/>
            <person name="Pohl T."/>
            <person name="Merkel B.J."/>
            <person name="Hornburger P."/>
            <person name="Mueller R.-W."/>
            <person name="Bruemmer F."/>
            <person name="Labrenz M."/>
            <person name="Spormann A.M."/>
            <person name="Op den Camp H."/>
            <person name="Overmann J."/>
            <person name="Amann R."/>
            <person name="Jetten M.S.M."/>
            <person name="Mascher T."/>
            <person name="Medema M.H."/>
            <person name="Devos D.P."/>
            <person name="Kaster A.-K."/>
            <person name="Ovreas L."/>
            <person name="Rohde M."/>
            <person name="Galperin M.Y."/>
            <person name="Jogler C."/>
        </authorList>
    </citation>
    <scope>NUCLEOTIDE SEQUENCE [LARGE SCALE GENOMIC DNA]</scope>
    <source>
        <strain evidence="2 3">Mal4</strain>
    </source>
</reference>
<keyword evidence="3" id="KW-1185">Reference proteome</keyword>
<keyword evidence="1" id="KW-0472">Membrane</keyword>
<evidence type="ECO:0000313" key="2">
    <source>
        <dbReference type="EMBL" id="QDU39382.1"/>
    </source>
</evidence>
<evidence type="ECO:0000256" key="1">
    <source>
        <dbReference type="SAM" id="Phobius"/>
    </source>
</evidence>
<gene>
    <name evidence="2" type="ORF">Mal4_37260</name>
</gene>
<proteinExistence type="predicted"/>
<name>A0A517ZA64_9PLAN</name>
<sequence>MNALLNESAPNVLTAARGRLFAGTGVLAVLAGILHWTWMATDTAGDSIAAAAQRQRPSPEHQFEMQPLAIPRDQILSGGPGKDGIPALTDPKFVAPSAATYLKPDDRVIGVARKGDVRCYPLKVLNWHECVNDVIGETPLAITYCPLCDSALVFDRRVGEKELEFGISGLLYNSNVLLYSRNADGPDTLWSQMKAEGVSGDAAGTPLKTVPFEVTTWSDWKARYPDTKVLSAETGHRRNYTRNPYSRYFSIQTLMFPVRPLPQEGMPYKEPILGVWTDGAARAYPLKSLSEADTPVELKQTLDGESFTLQFDPETTTARITEASEGVNHAYTFWFAWYAFHPETEVYDAERGSDR</sequence>
<dbReference type="RefSeq" id="WP_145370568.1">
    <property type="nucleotide sequence ID" value="NZ_CP036275.1"/>
</dbReference>
<dbReference type="EMBL" id="CP036275">
    <property type="protein sequence ID" value="QDU39382.1"/>
    <property type="molecule type" value="Genomic_DNA"/>
</dbReference>
<keyword evidence="1" id="KW-0812">Transmembrane</keyword>
<organism evidence="2 3">
    <name type="scientific">Maioricimonas rarisocia</name>
    <dbReference type="NCBI Taxonomy" id="2528026"/>
    <lineage>
        <taxon>Bacteria</taxon>
        <taxon>Pseudomonadati</taxon>
        <taxon>Planctomycetota</taxon>
        <taxon>Planctomycetia</taxon>
        <taxon>Planctomycetales</taxon>
        <taxon>Planctomycetaceae</taxon>
        <taxon>Maioricimonas</taxon>
    </lineage>
</organism>
<dbReference type="KEGG" id="mri:Mal4_37260"/>
<accession>A0A517ZA64</accession>
<dbReference type="AlphaFoldDB" id="A0A517ZA64"/>
<evidence type="ECO:0000313" key="3">
    <source>
        <dbReference type="Proteomes" id="UP000320496"/>
    </source>
</evidence>
<feature type="transmembrane region" description="Helical" evidence="1">
    <location>
        <begin position="20"/>
        <end position="38"/>
    </location>
</feature>
<dbReference type="OrthoDB" id="9806357at2"/>
<dbReference type="Pfam" id="PF11376">
    <property type="entry name" value="DUF3179"/>
    <property type="match status" value="1"/>
</dbReference>
<evidence type="ECO:0008006" key="4">
    <source>
        <dbReference type="Google" id="ProtNLM"/>
    </source>
</evidence>
<dbReference type="Proteomes" id="UP000320496">
    <property type="component" value="Chromosome"/>
</dbReference>
<keyword evidence="1" id="KW-1133">Transmembrane helix</keyword>